<dbReference type="Gene3D" id="2.180.10.10">
    <property type="entry name" value="RHS repeat-associated core"/>
    <property type="match status" value="1"/>
</dbReference>
<dbReference type="Proteomes" id="UP000244677">
    <property type="component" value="Chromosome"/>
</dbReference>
<evidence type="ECO:0008006" key="3">
    <source>
        <dbReference type="Google" id="ProtNLM"/>
    </source>
</evidence>
<evidence type="ECO:0000313" key="1">
    <source>
        <dbReference type="EMBL" id="AWG24402.1"/>
    </source>
</evidence>
<keyword evidence="2" id="KW-1185">Reference proteome</keyword>
<dbReference type="InterPro" id="IPR022385">
    <property type="entry name" value="Rhs_assc_core"/>
</dbReference>
<dbReference type="NCBIfam" id="TIGR03696">
    <property type="entry name" value="Rhs_assc_core"/>
    <property type="match status" value="1"/>
</dbReference>
<accession>A0A2S1LKV5</accession>
<gene>
    <name evidence="1" type="ORF">FK004_03720</name>
</gene>
<dbReference type="AlphaFoldDB" id="A0A2S1LKV5"/>
<dbReference type="KEGG" id="fki:FK004_03720"/>
<name>A0A2S1LKV5_9FLAO</name>
<dbReference type="CDD" id="cd20745">
    <property type="entry name" value="FIX_RhsA_AHH_HNH-like"/>
    <property type="match status" value="1"/>
</dbReference>
<protein>
    <recommendedName>
        <fullName evidence="3">RHS repeat-associated core domain-containing protein</fullName>
    </recommendedName>
</protein>
<reference evidence="1 2" key="1">
    <citation type="submission" date="2017-04" db="EMBL/GenBank/DDBJ databases">
        <title>Complete genome sequence of Flavobacterium kingsejong AJ004.</title>
        <authorList>
            <person name="Lee P.C."/>
        </authorList>
    </citation>
    <scope>NUCLEOTIDE SEQUENCE [LARGE SCALE GENOMIC DNA]</scope>
    <source>
        <strain evidence="1 2">AJ004</strain>
    </source>
</reference>
<organism evidence="1 2">
    <name type="scientific">Flavobacterium kingsejongi</name>
    <dbReference type="NCBI Taxonomy" id="1678728"/>
    <lineage>
        <taxon>Bacteria</taxon>
        <taxon>Pseudomonadati</taxon>
        <taxon>Bacteroidota</taxon>
        <taxon>Flavobacteriia</taxon>
        <taxon>Flavobacteriales</taxon>
        <taxon>Flavobacteriaceae</taxon>
        <taxon>Flavobacterium</taxon>
    </lineage>
</organism>
<evidence type="ECO:0000313" key="2">
    <source>
        <dbReference type="Proteomes" id="UP000244677"/>
    </source>
</evidence>
<dbReference type="OrthoDB" id="1367520at2"/>
<sequence length="314" mass="34080">MQTELGLNMTAMDYRQYDNAIGRFNSMDALSELGMSMTPYQFGNNNPVSFSDPTGLIAGGNPFMNGLWNNSPDNKNTIWTNNGYGSFVNQSYTGMVDIQGGMYTDLTEVVNLPEISVTIRPGGSSIAGDVIRTHVYRNSPFYNYIWEQGRERQLESFQKILEGVGLAPGIGEFADGLNAIIYAARGDKVNAAISTASMVPFLGWAAVSTKYAVKAEAKLLTQFTKSTIDDAVSIVMKDQNKLEHLFPAKHNLGSLVNQLGGQENTVRAVLNSANGKLPANGLFKDVPVIVSGQTVYLRGNVVNGVPRLGTMFIP</sequence>
<dbReference type="EMBL" id="CP020919">
    <property type="protein sequence ID" value="AWG24402.1"/>
    <property type="molecule type" value="Genomic_DNA"/>
</dbReference>
<proteinExistence type="predicted"/>